<name>Q5JJY3_ORYSJ</name>
<proteinExistence type="predicted"/>
<organism evidence="1">
    <name type="scientific">Oryza sativa subsp. japonica</name>
    <name type="common">Rice</name>
    <dbReference type="NCBI Taxonomy" id="39947"/>
    <lineage>
        <taxon>Eukaryota</taxon>
        <taxon>Viridiplantae</taxon>
        <taxon>Streptophyta</taxon>
        <taxon>Embryophyta</taxon>
        <taxon>Tracheophyta</taxon>
        <taxon>Spermatophyta</taxon>
        <taxon>Magnoliopsida</taxon>
        <taxon>Liliopsida</taxon>
        <taxon>Poales</taxon>
        <taxon>Poaceae</taxon>
        <taxon>BOP clade</taxon>
        <taxon>Oryzoideae</taxon>
        <taxon>Oryzeae</taxon>
        <taxon>Oryzinae</taxon>
        <taxon>Oryza</taxon>
        <taxon>Oryza sativa</taxon>
    </lineage>
</organism>
<dbReference type="Proteomes" id="UP000817658">
    <property type="component" value="Chromosome 1"/>
</dbReference>
<sequence>MADDTSMSAGDDQQIALAPELQTLFWRSSGGPTTDPASAVARVATAGKAMVAVSAARVGIGGRSGGGPMMDLASAVAGVVTAGEAASSVGIGGRSGGSRNGSGDVAAMGELMALQMAMEVAKFLDFACTIFLTGNETIANTKYLSQIQTNLNLKMSQEPGHV</sequence>
<reference evidence="1" key="1">
    <citation type="journal article" date="2002" name="Nature">
        <title>The genome sequence and structure of rice chromosome 1.</title>
        <authorList>
            <person name="Sasaki T."/>
            <person name="Matsumoto T."/>
            <person name="Yamamoto K."/>
            <person name="Sakata K."/>
            <person name="Baba T."/>
            <person name="Katayose Y."/>
            <person name="Wu J."/>
            <person name="Niimura Y."/>
            <person name="Cheng Z."/>
            <person name="Nagamura Y."/>
            <person name="Antonio B.A."/>
            <person name="Kanamori H."/>
            <person name="Hosokawa S."/>
            <person name="Masukawa M."/>
            <person name="Arikawa K."/>
            <person name="Chiden Y."/>
            <person name="Hayashi M."/>
            <person name="Okamoto M."/>
            <person name="Ando T."/>
            <person name="Aoki H."/>
            <person name="Arita K."/>
            <person name="Hamada M."/>
            <person name="Harada C."/>
            <person name="Hijishita S."/>
            <person name="Honda M."/>
            <person name="Ichikawa Y."/>
            <person name="Idonuma A."/>
            <person name="Iijima M."/>
            <person name="Ikeda M."/>
            <person name="Ikeno M."/>
            <person name="Itoh S."/>
            <person name="Itoh T."/>
            <person name="Itoh Y."/>
            <person name="Itoh Y."/>
            <person name="Iwabuchi A."/>
            <person name="Kamiya K."/>
            <person name="Karasawa W."/>
            <person name="Katagiri S."/>
            <person name="Kikuta A."/>
            <person name="Kobayashi N."/>
            <person name="Kono I."/>
            <person name="Machita K."/>
            <person name="Maehara T."/>
            <person name="Mizuno H."/>
            <person name="Mizubayashi T."/>
            <person name="Mukai Y."/>
            <person name="Nagasaki H."/>
            <person name="Nakashima M."/>
            <person name="Nakama Y."/>
            <person name="Nakamichi Y."/>
            <person name="Nakamura M."/>
            <person name="Namiki N."/>
            <person name="Negishi M."/>
            <person name="Ohta I."/>
            <person name="Ono N."/>
            <person name="Saji S."/>
            <person name="Sakai K."/>
            <person name="Shibata M."/>
            <person name="Shimokawa T."/>
            <person name="Shomura A."/>
            <person name="Song J."/>
            <person name="Takazaki Y."/>
            <person name="Terasawa K."/>
            <person name="Tsuji K."/>
            <person name="Waki K."/>
            <person name="Yamagata H."/>
            <person name="Yamane H."/>
            <person name="Yoshiki S."/>
            <person name="Yoshihara R."/>
            <person name="Yukawa K."/>
            <person name="Zhong H."/>
            <person name="Iwama H."/>
            <person name="Endo T."/>
            <person name="Ito H."/>
            <person name="Hahn J.H."/>
            <person name="Kim H.I."/>
            <person name="Eun M.Y."/>
            <person name="Yano M."/>
            <person name="Jiang J."/>
            <person name="Gojobori T."/>
        </authorList>
    </citation>
    <scope>NUCLEOTIDE SEQUENCE [LARGE SCALE GENOMIC DNA]</scope>
</reference>
<dbReference type="EMBL" id="AP004361">
    <property type="protein sequence ID" value="BAD88225.1"/>
    <property type="molecule type" value="Genomic_DNA"/>
</dbReference>
<protein>
    <submittedName>
        <fullName evidence="1">Uncharacterized protein</fullName>
    </submittedName>
</protein>
<evidence type="ECO:0000313" key="1">
    <source>
        <dbReference type="EMBL" id="BAD88225.1"/>
    </source>
</evidence>
<dbReference type="HOGENOM" id="CLU_2565221_0_0_1"/>
<dbReference type="AlphaFoldDB" id="Q5JJY3"/>
<accession>Q5JJY3</accession>
<gene>
    <name evidence="1" type="primary">OSJNBa0062A24.22</name>
</gene>